<gene>
    <name evidence="1" type="ORF">H8S77_15290</name>
</gene>
<name>A0ABR7E3A0_9BACT</name>
<dbReference type="EMBL" id="JACOOI010000016">
    <property type="protein sequence ID" value="MBC5644245.1"/>
    <property type="molecule type" value="Genomic_DNA"/>
</dbReference>
<reference evidence="1 2" key="1">
    <citation type="submission" date="2020-08" db="EMBL/GenBank/DDBJ databases">
        <title>Genome public.</title>
        <authorList>
            <person name="Liu C."/>
            <person name="Sun Q."/>
        </authorList>
    </citation>
    <scope>NUCLEOTIDE SEQUENCE [LARGE SCALE GENOMIC DNA]</scope>
    <source>
        <strain evidence="1 2">BX2</strain>
    </source>
</reference>
<proteinExistence type="predicted"/>
<dbReference type="Proteomes" id="UP000644010">
    <property type="component" value="Unassembled WGS sequence"/>
</dbReference>
<evidence type="ECO:0000313" key="1">
    <source>
        <dbReference type="EMBL" id="MBC5644245.1"/>
    </source>
</evidence>
<accession>A0ABR7E3A0</accession>
<evidence type="ECO:0000313" key="2">
    <source>
        <dbReference type="Proteomes" id="UP000644010"/>
    </source>
</evidence>
<protein>
    <submittedName>
        <fullName evidence="1">Uncharacterized protein</fullName>
    </submittedName>
</protein>
<dbReference type="RefSeq" id="WP_186960147.1">
    <property type="nucleotide sequence ID" value="NZ_JACOOI010000016.1"/>
</dbReference>
<comment type="caution">
    <text evidence="1">The sequence shown here is derived from an EMBL/GenBank/DDBJ whole genome shotgun (WGS) entry which is preliminary data.</text>
</comment>
<sequence length="1176" mass="130762">MIIYDKTGEVLFDVQVNDSSVRNRAIMGDNSVTLNLSLPEYATIPVGSYIEYQGQRYTLWRPDNFKKHGTRNFEYTITFGSNQEILKRYKYKSLSDIPFQLKFTLTAKPKMFLQLLVDNLNLRDSGWTVGDCIVATEKYLSFNHEYCYDVLGRLAQEFNTEWEIDGKTIHLRKVEKFKTEPLALSYGKGNGFRPGVGRANQGDKSPLNMLFVQGGDRNIDLATYNSRYLLLPKSKELEYEGRKYKTDKDGMYITRADKEVSQYNEDSYDASNIYPSRVGEVTALTTEEGKDDAGNPITFYNIVDTTIPEDLNYRDCRIAGEKATMIFQTGVLAEREFDIVQTDTDLTGYDHATRTFKLVPLDEDGVTLPNENLKPAIGDKYAIFNIKLPQAYIQDDTTQTGASWEMFKEAVRYFYENEEEKFSFTGELDPIWAKNKWLEIGGKIVPGGYIQFSDTQFQPDGILIRITSVKDYINKPHAPVIELSNVPVGGSISTDLGKIDSNEVVDENRYKGSISLTKRRFRDLEETGKMLEAAIDGFSEAINPIYIQTMSLQVGSESLQFRFVNNKTNPVETIPDFAYNQKTKVFTAPATILQHMTLGIDKISPTHKPSEYRFWDMSSYTSPSLDETAAMYFYAKCSKTGTTGAFLLSKTAYKMDPGDGDYYFLIGTLSSEYEGERSYRNVYGFTEVLPGSITTSVIASSDGQTYFNLVDGVIVAAHLTIKSGSGYNNLTDKPDLSIYATNAELSIQSDRISATVESINKIDNTIKTSGWITEAEGNTLFATNKKFDSLTGRVETAESSISQNAYSITQKVSSTDYNGQTIISKVNQTASSYKIEAKNIDLVGAVSFNMLSDYTTVNNRINEKASMSDVTNALSNYVTNSSLNNKLSNYALASTLSDYVQSTTLANTLKNYATNIAAEDVANSAATAEFKKLADAMTSGDTTILGGFISTKIIDVDNLYVNKLKGATGSFKSLDCLNEKGDKMGGISFGSDGNMWLSGNLYHQGGYRFYSGDIWCRDGFGTRRLNALQTGLNGGAGYYCPEGAMNPGNPSDNNKYPPVTFTRKVASNGDTYYDVPLDASTDTSIPGYTSNIFIIYHGQEGAWRYNLIGSSGQFVIVVNTNEGYTRYIACNGKWIALNGGTAALFVNIRYNYQIPNPGSNVLGAGWLCVGMYDNNW</sequence>
<organism evidence="1 2">
    <name type="scientific">Parabacteroides segnis</name>
    <dbReference type="NCBI Taxonomy" id="2763058"/>
    <lineage>
        <taxon>Bacteria</taxon>
        <taxon>Pseudomonadati</taxon>
        <taxon>Bacteroidota</taxon>
        <taxon>Bacteroidia</taxon>
        <taxon>Bacteroidales</taxon>
        <taxon>Tannerellaceae</taxon>
        <taxon>Parabacteroides</taxon>
    </lineage>
</organism>
<keyword evidence="2" id="KW-1185">Reference proteome</keyword>